<feature type="coiled-coil region" evidence="4">
    <location>
        <begin position="372"/>
        <end position="399"/>
    </location>
</feature>
<dbReference type="Gene3D" id="3.90.220.20">
    <property type="entry name" value="DNA methylase specificity domains"/>
    <property type="match status" value="2"/>
</dbReference>
<keyword evidence="4" id="KW-0175">Coiled coil</keyword>
<feature type="domain" description="Type I restriction modification DNA specificity" evidence="5">
    <location>
        <begin position="213"/>
        <end position="390"/>
    </location>
</feature>
<feature type="domain" description="Type I restriction modification DNA specificity" evidence="5">
    <location>
        <begin position="17"/>
        <end position="173"/>
    </location>
</feature>
<evidence type="ECO:0000313" key="6">
    <source>
        <dbReference type="EMBL" id="ORO90862.1"/>
    </source>
</evidence>
<dbReference type="CDD" id="cd17254">
    <property type="entry name" value="RMtype1_S_FclI-TRD1-CR1_like"/>
    <property type="match status" value="1"/>
</dbReference>
<dbReference type="Gene3D" id="1.10.287.1120">
    <property type="entry name" value="Bipartite methylase S protein"/>
    <property type="match status" value="1"/>
</dbReference>
<dbReference type="InterPro" id="IPR044946">
    <property type="entry name" value="Restrct_endonuc_typeI_TRD_sf"/>
</dbReference>
<dbReference type="Pfam" id="PF01420">
    <property type="entry name" value="Methylase_S"/>
    <property type="match status" value="2"/>
</dbReference>
<evidence type="ECO:0000313" key="7">
    <source>
        <dbReference type="Proteomes" id="UP000193441"/>
    </source>
</evidence>
<comment type="caution">
    <text evidence="6">The sequence shown here is derived from an EMBL/GenBank/DDBJ whole genome shotgun (WGS) entry which is preliminary data.</text>
</comment>
<dbReference type="SUPFAM" id="SSF116734">
    <property type="entry name" value="DNA methylase specificity domain"/>
    <property type="match status" value="2"/>
</dbReference>
<dbReference type="GO" id="GO:0003677">
    <property type="term" value="F:DNA binding"/>
    <property type="evidence" value="ECO:0007669"/>
    <property type="project" value="UniProtKB-KW"/>
</dbReference>
<organism evidence="6 7">
    <name type="scientific">Streptococcus mitis</name>
    <dbReference type="NCBI Taxonomy" id="28037"/>
    <lineage>
        <taxon>Bacteria</taxon>
        <taxon>Bacillati</taxon>
        <taxon>Bacillota</taxon>
        <taxon>Bacilli</taxon>
        <taxon>Lactobacillales</taxon>
        <taxon>Streptococcaceae</taxon>
        <taxon>Streptococcus</taxon>
        <taxon>Streptococcus mitis group</taxon>
    </lineage>
</organism>
<evidence type="ECO:0000256" key="3">
    <source>
        <dbReference type="ARBA" id="ARBA00023125"/>
    </source>
</evidence>
<protein>
    <recommendedName>
        <fullName evidence="5">Type I restriction modification DNA specificity domain-containing protein</fullName>
    </recommendedName>
</protein>
<dbReference type="InterPro" id="IPR052021">
    <property type="entry name" value="Type-I_RS_S_subunit"/>
</dbReference>
<evidence type="ECO:0000256" key="2">
    <source>
        <dbReference type="ARBA" id="ARBA00022747"/>
    </source>
</evidence>
<name>A0AAX0NBA9_STRMT</name>
<comment type="similarity">
    <text evidence="1">Belongs to the type-I restriction system S methylase family.</text>
</comment>
<sequence>MDRKKNVPKTRFQNYEDEWVYSTIGHHISLLNGRAYKQEELLDDGKYKVLRVGNFNTNSKWYYSNLELEDNKYVNKGELLYLWATNFGPEIWMEGKAIYHYHIWKLEFDKTNINQDYLYIWLESDKNKIQQNTNGSTMVHITKNMMEERRISLPSQEEQSVIGSLFRTLDDLLASYKDNLTNYQSLKATMLSKMFPKAGQRVPEIRLDGFEGEWEIVKLGDNCRIITGGTPRTGVKEFWNPKEIPWMSSGEINKKILNETEEKISCIGLENSSAKWVKQNSVLIALAGQGQTRGRVAINKIPLTTNQSIAAIETNSNIDFLFLYTDLGRRYDELRLISSGDGTRGGLNKMIISRLELNIPSIEEQQAIGSYFSNLDNLINSHQEKISQLETLKKKLLQDMFI</sequence>
<dbReference type="CDD" id="cd17294">
    <property type="entry name" value="RMtype1_S_MmaC7ORF19P_TRD1-CR1_like"/>
    <property type="match status" value="1"/>
</dbReference>
<accession>A0AAX0NBA9</accession>
<evidence type="ECO:0000256" key="1">
    <source>
        <dbReference type="ARBA" id="ARBA00010923"/>
    </source>
</evidence>
<keyword evidence="2" id="KW-0680">Restriction system</keyword>
<dbReference type="RefSeq" id="WP_084925703.1">
    <property type="nucleotide sequence ID" value="NZ_JAKUXJ010000006.1"/>
</dbReference>
<dbReference type="InterPro" id="IPR000055">
    <property type="entry name" value="Restrct_endonuc_typeI_TRD"/>
</dbReference>
<dbReference type="AlphaFoldDB" id="A0AAX0NBA9"/>
<gene>
    <name evidence="6" type="ORF">B7701_02155</name>
</gene>
<dbReference type="Proteomes" id="UP000193441">
    <property type="component" value="Unassembled WGS sequence"/>
</dbReference>
<reference evidence="6 7" key="1">
    <citation type="journal article" date="2016" name="Eur. J. Clin. Microbiol. Infect. Dis.">
        <title>Whole genome sequencing as a tool for phylogenetic analysis of clinical strains of Mitis group streptococci.</title>
        <authorList>
            <person name="Rasmussen L.H."/>
            <person name="Dargis R."/>
            <person name="Hojholt K."/>
            <person name="Christensen J.J."/>
            <person name="Skovgaard O."/>
            <person name="Justesen U.S."/>
            <person name="Rosenvinge F.S."/>
            <person name="Moser C."/>
            <person name="Lukjancenko O."/>
            <person name="Rasmussen S."/>
            <person name="Nielsen X.C."/>
        </authorList>
    </citation>
    <scope>NUCLEOTIDE SEQUENCE [LARGE SCALE GENOMIC DNA]</scope>
    <source>
        <strain evidence="6 7">RH_50738_11</strain>
    </source>
</reference>
<dbReference type="GO" id="GO:0009307">
    <property type="term" value="P:DNA restriction-modification system"/>
    <property type="evidence" value="ECO:0007669"/>
    <property type="project" value="UniProtKB-KW"/>
</dbReference>
<dbReference type="PANTHER" id="PTHR30408">
    <property type="entry name" value="TYPE-1 RESTRICTION ENZYME ECOKI SPECIFICITY PROTEIN"/>
    <property type="match status" value="1"/>
</dbReference>
<evidence type="ECO:0000256" key="4">
    <source>
        <dbReference type="SAM" id="Coils"/>
    </source>
</evidence>
<dbReference type="PANTHER" id="PTHR30408:SF12">
    <property type="entry name" value="TYPE I RESTRICTION ENZYME MJAVIII SPECIFICITY SUBUNIT"/>
    <property type="match status" value="1"/>
</dbReference>
<proteinExistence type="inferred from homology"/>
<keyword evidence="3" id="KW-0238">DNA-binding</keyword>
<dbReference type="EMBL" id="NCVE01000021">
    <property type="protein sequence ID" value="ORO90862.1"/>
    <property type="molecule type" value="Genomic_DNA"/>
</dbReference>
<evidence type="ECO:0000259" key="5">
    <source>
        <dbReference type="Pfam" id="PF01420"/>
    </source>
</evidence>